<dbReference type="SUPFAM" id="SSF53850">
    <property type="entry name" value="Periplasmic binding protein-like II"/>
    <property type="match status" value="1"/>
</dbReference>
<evidence type="ECO:0000256" key="4">
    <source>
        <dbReference type="ARBA" id="ARBA00023163"/>
    </source>
</evidence>
<comment type="similarity">
    <text evidence="1">Belongs to the LysR transcriptional regulatory family.</text>
</comment>
<keyword evidence="7" id="KW-1185">Reference proteome</keyword>
<dbReference type="PANTHER" id="PTHR30537:SF66">
    <property type="entry name" value="IRON-REGULATED VIRULENCE REGULATORY PROTEIN IRGB"/>
    <property type="match status" value="1"/>
</dbReference>
<dbReference type="InterPro" id="IPR036388">
    <property type="entry name" value="WH-like_DNA-bd_sf"/>
</dbReference>
<accession>V2UPL7</accession>
<dbReference type="PANTHER" id="PTHR30537">
    <property type="entry name" value="HTH-TYPE TRANSCRIPTIONAL REGULATOR"/>
    <property type="match status" value="1"/>
</dbReference>
<keyword evidence="2" id="KW-0805">Transcription regulation</keyword>
<dbReference type="PATRIC" id="fig|1392540.3.peg.2248"/>
<dbReference type="Gene3D" id="3.40.190.290">
    <property type="match status" value="1"/>
</dbReference>
<dbReference type="InterPro" id="IPR005119">
    <property type="entry name" value="LysR_subst-bd"/>
</dbReference>
<dbReference type="STRING" id="1392540.P256_02329"/>
<dbReference type="PRINTS" id="PR00039">
    <property type="entry name" value="HTHLYSR"/>
</dbReference>
<name>V2UPL7_9GAMM</name>
<dbReference type="GO" id="GO:0006351">
    <property type="term" value="P:DNA-templated transcription"/>
    <property type="evidence" value="ECO:0007669"/>
    <property type="project" value="TreeGrafter"/>
</dbReference>
<organism evidence="6 7">
    <name type="scientific">Acinetobacter nectaris CIP 110549</name>
    <dbReference type="NCBI Taxonomy" id="1392540"/>
    <lineage>
        <taxon>Bacteria</taxon>
        <taxon>Pseudomonadati</taxon>
        <taxon>Pseudomonadota</taxon>
        <taxon>Gammaproteobacteria</taxon>
        <taxon>Moraxellales</taxon>
        <taxon>Moraxellaceae</taxon>
        <taxon>Acinetobacter</taxon>
    </lineage>
</organism>
<dbReference type="EMBL" id="AYER01000010">
    <property type="protein sequence ID" value="ESK37274.1"/>
    <property type="molecule type" value="Genomic_DNA"/>
</dbReference>
<dbReference type="InterPro" id="IPR036390">
    <property type="entry name" value="WH_DNA-bd_sf"/>
</dbReference>
<gene>
    <name evidence="6" type="ORF">P256_02329</name>
</gene>
<keyword evidence="4" id="KW-0804">Transcription</keyword>
<dbReference type="FunFam" id="1.10.10.10:FF:000001">
    <property type="entry name" value="LysR family transcriptional regulator"/>
    <property type="match status" value="1"/>
</dbReference>
<sequence>MLNMQRVEMFIAVAETRNFTFAAETLGISKAVISFNIKQLESDLGVSLLTRSTRKVIVTEAGEKFYQRCLILLQHVDDVIQETLNDSSSLKGTFRISTTVEYGNEKIIPILAKFSTLHPNLKIQHTASSKLDDLISERFDIAIRLGSLDDSSYHAKLIDTFEVIPVSSQSYLSKHYKNGKILDLNQFKDSCWIAHQRFKSPFKLELYNTQEEEKICFEMSKNPILVTDNITALRSFVLNSLGVGLLPKWLIEEDLSCNRLIQILPKYQFPKQGVYAIYPNTKHVSLNVRTFIKFLETELSC</sequence>
<dbReference type="Pfam" id="PF00126">
    <property type="entry name" value="HTH_1"/>
    <property type="match status" value="1"/>
</dbReference>
<comment type="caution">
    <text evidence="6">The sequence shown here is derived from an EMBL/GenBank/DDBJ whole genome shotgun (WGS) entry which is preliminary data.</text>
</comment>
<evidence type="ECO:0000259" key="5">
    <source>
        <dbReference type="PROSITE" id="PS50931"/>
    </source>
</evidence>
<dbReference type="eggNOG" id="COG0583">
    <property type="taxonomic scope" value="Bacteria"/>
</dbReference>
<keyword evidence="3" id="KW-0238">DNA-binding</keyword>
<dbReference type="HOGENOM" id="CLU_039613_16_2_6"/>
<dbReference type="GO" id="GO:0003700">
    <property type="term" value="F:DNA-binding transcription factor activity"/>
    <property type="evidence" value="ECO:0007669"/>
    <property type="project" value="InterPro"/>
</dbReference>
<dbReference type="PROSITE" id="PS50931">
    <property type="entry name" value="HTH_LYSR"/>
    <property type="match status" value="1"/>
</dbReference>
<protein>
    <recommendedName>
        <fullName evidence="5">HTH lysR-type domain-containing protein</fullName>
    </recommendedName>
</protein>
<dbReference type="Gene3D" id="1.10.10.10">
    <property type="entry name" value="Winged helix-like DNA-binding domain superfamily/Winged helix DNA-binding domain"/>
    <property type="match status" value="1"/>
</dbReference>
<evidence type="ECO:0000313" key="7">
    <source>
        <dbReference type="Proteomes" id="UP000023785"/>
    </source>
</evidence>
<dbReference type="AlphaFoldDB" id="V2UPL7"/>
<dbReference type="Proteomes" id="UP000023785">
    <property type="component" value="Unassembled WGS sequence"/>
</dbReference>
<dbReference type="Pfam" id="PF03466">
    <property type="entry name" value="LysR_substrate"/>
    <property type="match status" value="1"/>
</dbReference>
<dbReference type="OrthoDB" id="9786526at2"/>
<dbReference type="CDD" id="cd08422">
    <property type="entry name" value="PBP2_CrgA_like"/>
    <property type="match status" value="1"/>
</dbReference>
<evidence type="ECO:0000256" key="3">
    <source>
        <dbReference type="ARBA" id="ARBA00023125"/>
    </source>
</evidence>
<evidence type="ECO:0000256" key="2">
    <source>
        <dbReference type="ARBA" id="ARBA00023015"/>
    </source>
</evidence>
<dbReference type="InterPro" id="IPR000847">
    <property type="entry name" value="LysR_HTH_N"/>
</dbReference>
<feature type="domain" description="HTH lysR-type" evidence="5">
    <location>
        <begin position="2"/>
        <end position="59"/>
    </location>
</feature>
<dbReference type="GO" id="GO:0043565">
    <property type="term" value="F:sequence-specific DNA binding"/>
    <property type="evidence" value="ECO:0007669"/>
    <property type="project" value="TreeGrafter"/>
</dbReference>
<reference evidence="6 7" key="1">
    <citation type="submission" date="2013-10" db="EMBL/GenBank/DDBJ databases">
        <title>The Genome Sequence of Acinetobacter nectaris CIP 110549.</title>
        <authorList>
            <consortium name="The Broad Institute Genomics Platform"/>
            <consortium name="The Broad Institute Genome Sequencing Center for Infectious Disease"/>
            <person name="Cerqueira G."/>
            <person name="Feldgarden M."/>
            <person name="Courvalin P."/>
            <person name="Grillot-Courvalin C."/>
            <person name="Clermont D."/>
            <person name="Rocha E."/>
            <person name="Yoon E.-J."/>
            <person name="Nemec A."/>
            <person name="Young S.K."/>
            <person name="Zeng Q."/>
            <person name="Gargeya S."/>
            <person name="Fitzgerald M."/>
            <person name="Abouelleil A."/>
            <person name="Alvarado L."/>
            <person name="Berlin A.M."/>
            <person name="Chapman S.B."/>
            <person name="Gainer-Dewar J."/>
            <person name="Goldberg J."/>
            <person name="Gnerre S."/>
            <person name="Griggs A."/>
            <person name="Gujja S."/>
            <person name="Hansen M."/>
            <person name="Howarth C."/>
            <person name="Imamovic A."/>
            <person name="Ireland A."/>
            <person name="Larimer J."/>
            <person name="McCowan C."/>
            <person name="Murphy C."/>
            <person name="Pearson M."/>
            <person name="Poon T.W."/>
            <person name="Priest M."/>
            <person name="Roberts A."/>
            <person name="Saif S."/>
            <person name="Shea T."/>
            <person name="Sykes S."/>
            <person name="Wortman J."/>
            <person name="Nusbaum C."/>
            <person name="Birren B."/>
        </authorList>
    </citation>
    <scope>NUCLEOTIDE SEQUENCE [LARGE SCALE GENOMIC DNA]</scope>
    <source>
        <strain evidence="6 7">CIP 110549</strain>
    </source>
</reference>
<dbReference type="SUPFAM" id="SSF46785">
    <property type="entry name" value="Winged helix' DNA-binding domain"/>
    <property type="match status" value="1"/>
</dbReference>
<proteinExistence type="inferred from homology"/>
<evidence type="ECO:0000313" key="6">
    <source>
        <dbReference type="EMBL" id="ESK37274.1"/>
    </source>
</evidence>
<evidence type="ECO:0000256" key="1">
    <source>
        <dbReference type="ARBA" id="ARBA00009437"/>
    </source>
</evidence>
<dbReference type="InterPro" id="IPR058163">
    <property type="entry name" value="LysR-type_TF_proteobact-type"/>
</dbReference>